<dbReference type="InterPro" id="IPR000515">
    <property type="entry name" value="MetI-like"/>
</dbReference>
<evidence type="ECO:0000256" key="1">
    <source>
        <dbReference type="ARBA" id="ARBA00004651"/>
    </source>
</evidence>
<evidence type="ECO:0000256" key="9">
    <source>
        <dbReference type="RuleBase" id="RU363032"/>
    </source>
</evidence>
<comment type="subcellular location">
    <subcellularLocation>
        <location evidence="1 9">Cell membrane</location>
        <topology evidence="1 9">Multi-pass membrane protein</topology>
    </subcellularLocation>
</comment>
<dbReference type="AlphaFoldDB" id="A0A6P2BTL8"/>
<evidence type="ECO:0000313" key="12">
    <source>
        <dbReference type="EMBL" id="TVZ02037.1"/>
    </source>
</evidence>
<protein>
    <recommendedName>
        <fullName evidence="10">Phosphate transport system permease protein</fullName>
    </recommendedName>
</protein>
<proteinExistence type="inferred from homology"/>
<evidence type="ECO:0000259" key="11">
    <source>
        <dbReference type="PROSITE" id="PS50928"/>
    </source>
</evidence>
<dbReference type="InterPro" id="IPR035906">
    <property type="entry name" value="MetI-like_sf"/>
</dbReference>
<keyword evidence="7 9" id="KW-1133">Transmembrane helix</keyword>
<dbReference type="Gene3D" id="1.10.3720.10">
    <property type="entry name" value="MetI-like"/>
    <property type="match status" value="1"/>
</dbReference>
<gene>
    <name evidence="12" type="primary">pstC</name>
    <name evidence="12" type="ORF">EAS64_28810</name>
</gene>
<dbReference type="GO" id="GO:0005315">
    <property type="term" value="F:phosphate transmembrane transporter activity"/>
    <property type="evidence" value="ECO:0007669"/>
    <property type="project" value="InterPro"/>
</dbReference>
<dbReference type="PANTHER" id="PTHR30425">
    <property type="entry name" value="PHOSPHATE TRANSPORT SYSTEM PERMEASE PROTEIN PST"/>
    <property type="match status" value="1"/>
</dbReference>
<dbReference type="Proteomes" id="UP000460272">
    <property type="component" value="Unassembled WGS sequence"/>
</dbReference>
<keyword evidence="8 9" id="KW-0472">Membrane</keyword>
<name>A0A6P2BTL8_9ACTN</name>
<keyword evidence="5 10" id="KW-0592">Phosphate transport</keyword>
<evidence type="ECO:0000256" key="8">
    <source>
        <dbReference type="ARBA" id="ARBA00023136"/>
    </source>
</evidence>
<dbReference type="CDD" id="cd06261">
    <property type="entry name" value="TM_PBP2"/>
    <property type="match status" value="1"/>
</dbReference>
<evidence type="ECO:0000313" key="13">
    <source>
        <dbReference type="Proteomes" id="UP000460272"/>
    </source>
</evidence>
<feature type="transmembrane region" description="Helical" evidence="9">
    <location>
        <begin position="66"/>
        <end position="93"/>
    </location>
</feature>
<dbReference type="InterPro" id="IPR051124">
    <property type="entry name" value="Phosphate_Transport_Permease"/>
</dbReference>
<accession>A0A6P2BTL8</accession>
<feature type="transmembrane region" description="Helical" evidence="9">
    <location>
        <begin position="152"/>
        <end position="174"/>
    </location>
</feature>
<feature type="transmembrane region" description="Helical" evidence="9">
    <location>
        <begin position="277"/>
        <end position="300"/>
    </location>
</feature>
<sequence>MSTRRPLGDRAFQILTLAAGLLVLIILVLIAVTMSQQSVSWFTTAGWSGIFSADWDPAHDKFGPMAFVYGTVITSVIAVVIAFPISVGIALLLTEVVPSRWARPIVYVIDLLAVVPSVVWGLWGIIVLAPWLQPIYASIASAVNGIPVLDSLFGGPGVDGASFFTTGLILAIMITPIVTSLSREVIATVPTSDKEGAYALGATRWEMIRGAVWPHSQTGVVGAMLLGLGRAMGETIAAALVIGSSATVTSHLFFPGYSMPAVIANQFGEASGVQRSALIGLGVLLFLLTIIVNLTARSVVERNARRMRGA</sequence>
<keyword evidence="6 9" id="KW-0812">Transmembrane</keyword>
<dbReference type="SUPFAM" id="SSF161098">
    <property type="entry name" value="MetI-like"/>
    <property type="match status" value="1"/>
</dbReference>
<evidence type="ECO:0000256" key="5">
    <source>
        <dbReference type="ARBA" id="ARBA00022592"/>
    </source>
</evidence>
<feature type="transmembrane region" description="Helical" evidence="9">
    <location>
        <begin position="236"/>
        <end position="257"/>
    </location>
</feature>
<evidence type="ECO:0000256" key="3">
    <source>
        <dbReference type="ARBA" id="ARBA00022448"/>
    </source>
</evidence>
<dbReference type="GO" id="GO:0005886">
    <property type="term" value="C:plasma membrane"/>
    <property type="evidence" value="ECO:0007669"/>
    <property type="project" value="UniProtKB-SubCell"/>
</dbReference>
<dbReference type="GO" id="GO:0006817">
    <property type="term" value="P:phosphate ion transport"/>
    <property type="evidence" value="ECO:0007669"/>
    <property type="project" value="UniProtKB-KW"/>
</dbReference>
<evidence type="ECO:0000256" key="6">
    <source>
        <dbReference type="ARBA" id="ARBA00022692"/>
    </source>
</evidence>
<evidence type="ECO:0000256" key="4">
    <source>
        <dbReference type="ARBA" id="ARBA00022475"/>
    </source>
</evidence>
<dbReference type="PANTHER" id="PTHR30425:SF1">
    <property type="entry name" value="PHOSPHATE TRANSPORT SYSTEM PERMEASE PROTEIN PSTC"/>
    <property type="match status" value="1"/>
</dbReference>
<evidence type="ECO:0000256" key="7">
    <source>
        <dbReference type="ARBA" id="ARBA00022989"/>
    </source>
</evidence>
<evidence type="ECO:0000256" key="10">
    <source>
        <dbReference type="RuleBase" id="RU363054"/>
    </source>
</evidence>
<dbReference type="PROSITE" id="PS50928">
    <property type="entry name" value="ABC_TM1"/>
    <property type="match status" value="1"/>
</dbReference>
<evidence type="ECO:0000256" key="2">
    <source>
        <dbReference type="ARBA" id="ARBA00007069"/>
    </source>
</evidence>
<comment type="function">
    <text evidence="10">Part of the binding-protein-dependent transport system for phosphate; probably responsible for the translocation of the substrate across the membrane.</text>
</comment>
<keyword evidence="4 10" id="KW-1003">Cell membrane</keyword>
<feature type="transmembrane region" description="Helical" evidence="9">
    <location>
        <begin position="105"/>
        <end position="132"/>
    </location>
</feature>
<keyword evidence="3 9" id="KW-0813">Transport</keyword>
<organism evidence="12 13">
    <name type="scientific">Trebonia kvetii</name>
    <dbReference type="NCBI Taxonomy" id="2480626"/>
    <lineage>
        <taxon>Bacteria</taxon>
        <taxon>Bacillati</taxon>
        <taxon>Actinomycetota</taxon>
        <taxon>Actinomycetes</taxon>
        <taxon>Streptosporangiales</taxon>
        <taxon>Treboniaceae</taxon>
        <taxon>Trebonia</taxon>
    </lineage>
</organism>
<dbReference type="OrthoDB" id="9785113at2"/>
<keyword evidence="13" id="KW-1185">Reference proteome</keyword>
<feature type="domain" description="ABC transmembrane type-1" evidence="11">
    <location>
        <begin position="68"/>
        <end position="296"/>
    </location>
</feature>
<dbReference type="EMBL" id="RPFW01000006">
    <property type="protein sequence ID" value="TVZ02037.1"/>
    <property type="molecule type" value="Genomic_DNA"/>
</dbReference>
<comment type="caution">
    <text evidence="12">The sequence shown here is derived from an EMBL/GenBank/DDBJ whole genome shotgun (WGS) entry which is preliminary data.</text>
</comment>
<dbReference type="Pfam" id="PF00528">
    <property type="entry name" value="BPD_transp_1"/>
    <property type="match status" value="1"/>
</dbReference>
<reference evidence="12 13" key="1">
    <citation type="submission" date="2018-11" db="EMBL/GenBank/DDBJ databases">
        <title>Trebonia kvetii gen.nov., sp.nov., a novel acidophilic actinobacterium, and proposal of the new actinobacterial family Treboniaceae fam. nov.</title>
        <authorList>
            <person name="Rapoport D."/>
            <person name="Sagova-Mareckova M."/>
            <person name="Sedlacek I."/>
            <person name="Provaznik J."/>
            <person name="Kralova S."/>
            <person name="Pavlinic D."/>
            <person name="Benes V."/>
            <person name="Kopecky J."/>
        </authorList>
    </citation>
    <scope>NUCLEOTIDE SEQUENCE [LARGE SCALE GENOMIC DNA]</scope>
    <source>
        <strain evidence="12 13">15Tr583</strain>
    </source>
</reference>
<comment type="similarity">
    <text evidence="2 10">Belongs to the binding-protein-dependent transport system permease family. CysTW subfamily.</text>
</comment>
<feature type="transmembrane region" description="Helical" evidence="9">
    <location>
        <begin position="12"/>
        <end position="32"/>
    </location>
</feature>
<dbReference type="InterPro" id="IPR011864">
    <property type="entry name" value="Phosphate_PstC"/>
</dbReference>
<dbReference type="NCBIfam" id="TIGR02138">
    <property type="entry name" value="phosphate_pstC"/>
    <property type="match status" value="1"/>
</dbReference>